<feature type="signal peptide" evidence="8">
    <location>
        <begin position="1"/>
        <end position="21"/>
    </location>
</feature>
<evidence type="ECO:0000256" key="7">
    <source>
        <dbReference type="ARBA" id="ARBA00023237"/>
    </source>
</evidence>
<keyword evidence="8" id="KW-0732">Signal</keyword>
<keyword evidence="3" id="KW-0813">Transport</keyword>
<protein>
    <submittedName>
        <fullName evidence="9">Outer membrane protein</fullName>
    </submittedName>
</protein>
<dbReference type="PANTHER" id="PTHR30026">
    <property type="entry name" value="OUTER MEMBRANE PROTEIN TOLC"/>
    <property type="match status" value="1"/>
</dbReference>
<keyword evidence="5" id="KW-0812">Transmembrane</keyword>
<dbReference type="EMBL" id="SLZR01000007">
    <property type="protein sequence ID" value="TCS41163.1"/>
    <property type="molecule type" value="Genomic_DNA"/>
</dbReference>
<dbReference type="Pfam" id="PF02321">
    <property type="entry name" value="OEP"/>
    <property type="match status" value="2"/>
</dbReference>
<evidence type="ECO:0000256" key="8">
    <source>
        <dbReference type="SAM" id="SignalP"/>
    </source>
</evidence>
<evidence type="ECO:0000313" key="10">
    <source>
        <dbReference type="Proteomes" id="UP000295793"/>
    </source>
</evidence>
<comment type="similarity">
    <text evidence="2">Belongs to the outer membrane factor (OMF) (TC 1.B.17) family.</text>
</comment>
<dbReference type="Gene3D" id="1.20.1600.10">
    <property type="entry name" value="Outer membrane efflux proteins (OEP)"/>
    <property type="match status" value="1"/>
</dbReference>
<dbReference type="OrthoDB" id="9813458at2"/>
<feature type="chain" id="PRO_5020670232" evidence="8">
    <location>
        <begin position="22"/>
        <end position="443"/>
    </location>
</feature>
<evidence type="ECO:0000313" key="9">
    <source>
        <dbReference type="EMBL" id="TCS41163.1"/>
    </source>
</evidence>
<dbReference type="Proteomes" id="UP000295793">
    <property type="component" value="Unassembled WGS sequence"/>
</dbReference>
<evidence type="ECO:0000256" key="6">
    <source>
        <dbReference type="ARBA" id="ARBA00023136"/>
    </source>
</evidence>
<dbReference type="GO" id="GO:1990281">
    <property type="term" value="C:efflux pump complex"/>
    <property type="evidence" value="ECO:0007669"/>
    <property type="project" value="TreeGrafter"/>
</dbReference>
<dbReference type="RefSeq" id="WP_132701600.1">
    <property type="nucleotide sequence ID" value="NZ_SLZR01000007.1"/>
</dbReference>
<evidence type="ECO:0000256" key="2">
    <source>
        <dbReference type="ARBA" id="ARBA00007613"/>
    </source>
</evidence>
<keyword evidence="7" id="KW-0998">Cell outer membrane</keyword>
<dbReference type="PANTHER" id="PTHR30026:SF20">
    <property type="entry name" value="OUTER MEMBRANE PROTEIN TOLC"/>
    <property type="match status" value="1"/>
</dbReference>
<dbReference type="InterPro" id="IPR003423">
    <property type="entry name" value="OMP_efflux"/>
</dbReference>
<dbReference type="NCBIfam" id="TIGR01844">
    <property type="entry name" value="type_I_sec_TolC"/>
    <property type="match status" value="1"/>
</dbReference>
<comment type="caution">
    <text evidence="9">The sequence shown here is derived from an EMBL/GenBank/DDBJ whole genome shotgun (WGS) entry which is preliminary data.</text>
</comment>
<keyword evidence="6" id="KW-0472">Membrane</keyword>
<gene>
    <name evidence="9" type="ORF">BCF53_107178</name>
</gene>
<dbReference type="GO" id="GO:0009279">
    <property type="term" value="C:cell outer membrane"/>
    <property type="evidence" value="ECO:0007669"/>
    <property type="project" value="UniProtKB-SubCell"/>
</dbReference>
<dbReference type="GO" id="GO:0015288">
    <property type="term" value="F:porin activity"/>
    <property type="evidence" value="ECO:0007669"/>
    <property type="project" value="TreeGrafter"/>
</dbReference>
<dbReference type="GO" id="GO:0015562">
    <property type="term" value="F:efflux transmembrane transporter activity"/>
    <property type="evidence" value="ECO:0007669"/>
    <property type="project" value="InterPro"/>
</dbReference>
<keyword evidence="10" id="KW-1185">Reference proteome</keyword>
<dbReference type="InterPro" id="IPR051906">
    <property type="entry name" value="TolC-like"/>
</dbReference>
<evidence type="ECO:0000256" key="4">
    <source>
        <dbReference type="ARBA" id="ARBA00022452"/>
    </source>
</evidence>
<evidence type="ECO:0000256" key="1">
    <source>
        <dbReference type="ARBA" id="ARBA00004442"/>
    </source>
</evidence>
<evidence type="ECO:0000256" key="5">
    <source>
        <dbReference type="ARBA" id="ARBA00022692"/>
    </source>
</evidence>
<dbReference type="AlphaFoldDB" id="A0A4R3I5C4"/>
<dbReference type="InterPro" id="IPR010130">
    <property type="entry name" value="T1SS_OMP_TolC"/>
</dbReference>
<comment type="subcellular location">
    <subcellularLocation>
        <location evidence="1">Cell outer membrane</location>
    </subcellularLocation>
</comment>
<evidence type="ECO:0000256" key="3">
    <source>
        <dbReference type="ARBA" id="ARBA00022448"/>
    </source>
</evidence>
<organism evidence="9 10">
    <name type="scientific">Reinekea marinisedimentorum</name>
    <dbReference type="NCBI Taxonomy" id="230495"/>
    <lineage>
        <taxon>Bacteria</taxon>
        <taxon>Pseudomonadati</taxon>
        <taxon>Pseudomonadota</taxon>
        <taxon>Gammaproteobacteria</taxon>
        <taxon>Oceanospirillales</taxon>
        <taxon>Saccharospirillaceae</taxon>
        <taxon>Reinekea</taxon>
    </lineage>
</organism>
<name>A0A4R3I5C4_9GAMM</name>
<accession>A0A4R3I5C4</accession>
<dbReference type="SUPFAM" id="SSF56954">
    <property type="entry name" value="Outer membrane efflux proteins (OEP)"/>
    <property type="match status" value="1"/>
</dbReference>
<keyword evidence="4" id="KW-1134">Transmembrane beta strand</keyword>
<reference evidence="9 10" key="1">
    <citation type="submission" date="2019-03" db="EMBL/GenBank/DDBJ databases">
        <title>Genomic Encyclopedia of Archaeal and Bacterial Type Strains, Phase II (KMG-II): from individual species to whole genera.</title>
        <authorList>
            <person name="Goeker M."/>
        </authorList>
    </citation>
    <scope>NUCLEOTIDE SEQUENCE [LARGE SCALE GENOMIC DNA]</scope>
    <source>
        <strain evidence="9 10">DSM 15388</strain>
    </source>
</reference>
<proteinExistence type="inferred from homology"/>
<sequence>MQKKLFISGLTLALAAVQVDASQSLLETYEQAIKNDTTLKIAQYQVDSAQQDVTTGFSKVLPTVTASSSYGVYSESTSDGSESLGLDFDAQNFGATLTVSQNIFALAAFTGYEAVKVNASIVDIEAAYAEQDLMVRVAEAYINGLRAKDALQVAKAQLEAVERQYEQTQQRYDVGLVAITDVLDATATLDETKVALIRAESSYDIALQNISIITGQAPDDILSISEDIPVSIPEDDGQQLWIDHAVSKHPDILVAEKNIEVGELTLKGTRENLTYPTVTGSAYVDYDDYFTGTDNDDEQNWTVGVSLSASFDLYTGGGNSAELAKLGISNNILEQQLELLKRSKAVTVANLYRTVQADAQNVDAQKQALKSRESALQATEVGYDVGTRNIVEVLNSQLALYSAQNDLNNARYDYLVDLLNLKMEAGQLSLADLQSIEDYMLAE</sequence>